<name>A0AB36X7G9_LACPA</name>
<comment type="caution">
    <text evidence="2">The sequence shown here is derived from an EMBL/GenBank/DDBJ whole genome shotgun (WGS) entry which is preliminary data.</text>
</comment>
<evidence type="ECO:0000313" key="2">
    <source>
        <dbReference type="EMBL" id="PLC44893.1"/>
    </source>
</evidence>
<dbReference type="RefSeq" id="WP_133124317.1">
    <property type="nucleotide sequence ID" value="NZ_JAAJBK010000051.1"/>
</dbReference>
<accession>A0AB36X7G9</accession>
<dbReference type="EMBL" id="PKQJ01000069">
    <property type="protein sequence ID" value="PLC44851.1"/>
    <property type="molecule type" value="Genomic_DNA"/>
</dbReference>
<proteinExistence type="predicted"/>
<feature type="non-terminal residue" evidence="2">
    <location>
        <position position="1"/>
    </location>
</feature>
<protein>
    <submittedName>
        <fullName evidence="2">Uncharacterized protein</fullName>
    </submittedName>
</protein>
<gene>
    <name evidence="2" type="ORF">C0Q90_15770</name>
    <name evidence="1" type="ORF">C0Q90_16095</name>
</gene>
<evidence type="ECO:0000313" key="3">
    <source>
        <dbReference type="Proteomes" id="UP000234512"/>
    </source>
</evidence>
<sequence>DWYAQGGIMTQPTMFANNNGRAQVGGEAGPEGVIPLNDDTWNKMGAAIAAHMPSQGPITLQVDGRTFATITGPYTSDYLKQQDATQNFSYGRRL</sequence>
<dbReference type="AlphaFoldDB" id="A0AB36X7G9"/>
<evidence type="ECO:0000313" key="1">
    <source>
        <dbReference type="EMBL" id="PLC44851.1"/>
    </source>
</evidence>
<dbReference type="Proteomes" id="UP000234512">
    <property type="component" value="Unassembled WGS sequence"/>
</dbReference>
<reference evidence="2 3" key="1">
    <citation type="journal article" date="2018" name="Genome Announc.">
        <title>Draft Genome Sequence of Lactobacillus paracasei DUP 13076, Which Exhibits Potent Antipathogenic Effects against Salmonella enterica Serovars Enteritidis, Typhimurium, and Heidelberg.</title>
        <authorList>
            <person name="Muyyarikkandy M.S."/>
            <person name="Alqahtani F.H."/>
            <person name="Mandoiu I."/>
            <person name="Amalaradjou M.A."/>
        </authorList>
    </citation>
    <scope>NUCLEOTIDE SEQUENCE [LARGE SCALE GENOMIC DNA]</scope>
    <source>
        <strain evidence="2 3">DUP 13076</strain>
    </source>
</reference>
<dbReference type="EMBL" id="PKQJ01000046">
    <property type="protein sequence ID" value="PLC44893.1"/>
    <property type="molecule type" value="Genomic_DNA"/>
</dbReference>
<organism evidence="2 3">
    <name type="scientific">Lacticaseibacillus paracasei</name>
    <name type="common">Lactobacillus paracasei</name>
    <dbReference type="NCBI Taxonomy" id="1597"/>
    <lineage>
        <taxon>Bacteria</taxon>
        <taxon>Bacillati</taxon>
        <taxon>Bacillota</taxon>
        <taxon>Bacilli</taxon>
        <taxon>Lactobacillales</taxon>
        <taxon>Lactobacillaceae</taxon>
        <taxon>Lacticaseibacillus</taxon>
    </lineage>
</organism>